<dbReference type="InterPro" id="IPR015943">
    <property type="entry name" value="WD40/YVTN_repeat-like_dom_sf"/>
</dbReference>
<dbReference type="PANTHER" id="PTHR44525:SF1">
    <property type="entry name" value="WD REPEAT-CONTAINING PROTEIN 27"/>
    <property type="match status" value="1"/>
</dbReference>
<reference evidence="5" key="1">
    <citation type="submission" date="2022-03" db="EMBL/GenBank/DDBJ databases">
        <title>Draft genome sequence of Aduncisulcus paluster, a free-living microaerophilic Fornicata.</title>
        <authorList>
            <person name="Yuyama I."/>
            <person name="Kume K."/>
            <person name="Tamura T."/>
            <person name="Inagaki Y."/>
            <person name="Hashimoto T."/>
        </authorList>
    </citation>
    <scope>NUCLEOTIDE SEQUENCE</scope>
    <source>
        <strain evidence="5">NY0171</strain>
    </source>
</reference>
<feature type="region of interest" description="Disordered" evidence="4">
    <location>
        <begin position="551"/>
        <end position="600"/>
    </location>
</feature>
<keyword evidence="2" id="KW-0677">Repeat</keyword>
<dbReference type="Pfam" id="PF00400">
    <property type="entry name" value="WD40"/>
    <property type="match status" value="2"/>
</dbReference>
<feature type="region of interest" description="Disordered" evidence="4">
    <location>
        <begin position="476"/>
        <end position="496"/>
    </location>
</feature>
<accession>A0ABQ5K1Y0</accession>
<evidence type="ECO:0000256" key="3">
    <source>
        <dbReference type="PROSITE-ProRule" id="PRU00221"/>
    </source>
</evidence>
<evidence type="ECO:0000256" key="1">
    <source>
        <dbReference type="ARBA" id="ARBA00022574"/>
    </source>
</evidence>
<keyword evidence="6" id="KW-1185">Reference proteome</keyword>
<comment type="caution">
    <text evidence="5">The sequence shown here is derived from an EMBL/GenBank/DDBJ whole genome shotgun (WGS) entry which is preliminary data.</text>
</comment>
<feature type="region of interest" description="Disordered" evidence="4">
    <location>
        <begin position="695"/>
        <end position="725"/>
    </location>
</feature>
<proteinExistence type="predicted"/>
<evidence type="ECO:0000256" key="4">
    <source>
        <dbReference type="SAM" id="MobiDB-lite"/>
    </source>
</evidence>
<dbReference type="InterPro" id="IPR042411">
    <property type="entry name" value="WDR27"/>
</dbReference>
<keyword evidence="1 3" id="KW-0853">WD repeat</keyword>
<dbReference type="PROSITE" id="PS50082">
    <property type="entry name" value="WD_REPEATS_2"/>
    <property type="match status" value="2"/>
</dbReference>
<name>A0ABQ5K1Y0_9EUKA</name>
<evidence type="ECO:0000256" key="2">
    <source>
        <dbReference type="ARBA" id="ARBA00022737"/>
    </source>
</evidence>
<dbReference type="EMBL" id="BQXS01012614">
    <property type="protein sequence ID" value="GKT25809.1"/>
    <property type="molecule type" value="Genomic_DNA"/>
</dbReference>
<feature type="compositionally biased region" description="Basic and acidic residues" evidence="4">
    <location>
        <begin position="568"/>
        <end position="583"/>
    </location>
</feature>
<gene>
    <name evidence="5" type="ORF">ADUPG1_013150</name>
</gene>
<dbReference type="PANTHER" id="PTHR44525">
    <property type="entry name" value="WD REPEAT-CONTAINING PROTEIN 27"/>
    <property type="match status" value="1"/>
</dbReference>
<feature type="region of interest" description="Disordered" evidence="4">
    <location>
        <begin position="771"/>
        <end position="793"/>
    </location>
</feature>
<organism evidence="5 6">
    <name type="scientific">Aduncisulcus paluster</name>
    <dbReference type="NCBI Taxonomy" id="2918883"/>
    <lineage>
        <taxon>Eukaryota</taxon>
        <taxon>Metamonada</taxon>
        <taxon>Carpediemonas-like organisms</taxon>
        <taxon>Aduncisulcus</taxon>
    </lineage>
</organism>
<dbReference type="Gene3D" id="2.130.10.10">
    <property type="entry name" value="YVTN repeat-like/Quinoprotein amine dehydrogenase"/>
    <property type="match status" value="3"/>
</dbReference>
<dbReference type="SMART" id="SM00320">
    <property type="entry name" value="WD40"/>
    <property type="match status" value="7"/>
</dbReference>
<feature type="repeat" description="WD" evidence="3">
    <location>
        <begin position="991"/>
        <end position="1015"/>
    </location>
</feature>
<feature type="compositionally biased region" description="Low complexity" evidence="4">
    <location>
        <begin position="702"/>
        <end position="724"/>
    </location>
</feature>
<dbReference type="InterPro" id="IPR019775">
    <property type="entry name" value="WD40_repeat_CS"/>
</dbReference>
<dbReference type="InterPro" id="IPR001680">
    <property type="entry name" value="WD40_rpt"/>
</dbReference>
<dbReference type="PROSITE" id="PS00678">
    <property type="entry name" value="WD_REPEATS_1"/>
    <property type="match status" value="1"/>
</dbReference>
<dbReference type="InterPro" id="IPR036322">
    <property type="entry name" value="WD40_repeat_dom_sf"/>
</dbReference>
<sequence length="1093" mass="118125">MLFQSVRELLCEHKVLQIEYVKEYVIALLESGSVKCWNLALTDSPPIHLETGFDVRATSSCKLHVAPFQGALGVAVSVFITGLKGIQFLLTRQSFLVDVPPSIIKFDGSDLFTSAESIGIKCLIQSYTGDLVVISCKSEIMVFQGYQPNSLSDPTSSTFPTLPHDVKSTVPLFLLRAHSSPIIHLAMVCHVLLSVSLDGCIHIWDLDKGKLNVRIPCERGIVTHIFSDIMAQKHIDDTLLEKQLFLAPSVDMPPPPSEEELYSNFQSVLIIICIGSKIKAVRLSRRGIVTTSEFNILPQIQDLFYGLIDRPIYSPSPIGQYGVGVDPHTPRSVYSKAPDARTPVVLDARPHVMKTYVPVVSQPDQHQGGGGQGGSSSSSDAGAGGWQLPDDIVTIRGGVFLGKGEKICVWGDMFFAIVNVATNAIENTFINIISDQTSSPLKSIYRLLSIDYVIRGTTSKIPLAFVKYPKHISQVSQDDPTIEHEEDGEQGKLDADIPSVHTDDCVVCVGMLDLASSIAVKAQHQQLSADLFHPPVEAGLQTGIMPGESVILPASSYHPHSPMSTPEGRPRGEDVISMERRSDAQPSMGDHPSSSSSSSSFLAGGGISMVVLDPPEDSFLSKALALNPHVKPKKKHSYAYSHHMHHGYSSSSFSTSSASSTKRIAKMPVTFHSNIKSSGYGGGPDRYSGYSINRTSVRKSSKISPSRSVSSAGSESERGSSSPSNNFKQCFSTSLSVSTPCVEFSPSSNSVCVGSTDGFVRVIKGVRQFSESSSSSSSSASPSPSSSSAVSPSHISVLGHHSSPVHSIRWAMSGSLVLSSCSESICMWRVGGSAEGKTDSTRLMLKMHGRNRSGDVSNPDNPALTSISCARFFVKDNIIAASSGSSVLLYKYAIQTISSEDLLRFGDLKRNKYKLIKQVSFPSHSVTTFSCINYHPSPFLCVATSDKAIRIYDLQKDREVLCFDRAHSRPAHTIQNPLLPPAHPPSPAAFNLFVSASCDGSVKLWDVRAAKLVRTFTQHVNRSHKCGCAFDLTATRLCVGSENGSAYVYDIGSGAVLSRLRPHKDAVLGVDWRSPGIVTSGVDATIRLFRELD</sequence>
<evidence type="ECO:0000313" key="6">
    <source>
        <dbReference type="Proteomes" id="UP001057375"/>
    </source>
</evidence>
<feature type="repeat" description="WD" evidence="3">
    <location>
        <begin position="175"/>
        <end position="214"/>
    </location>
</feature>
<dbReference type="SUPFAM" id="SSF50978">
    <property type="entry name" value="WD40 repeat-like"/>
    <property type="match status" value="2"/>
</dbReference>
<protein>
    <submittedName>
        <fullName evidence="5">WD repeat-containing protein 27 like protein</fullName>
    </submittedName>
</protein>
<feature type="region of interest" description="Disordered" evidence="4">
    <location>
        <begin position="362"/>
        <end position="383"/>
    </location>
</feature>
<dbReference type="Proteomes" id="UP001057375">
    <property type="component" value="Unassembled WGS sequence"/>
</dbReference>
<evidence type="ECO:0000313" key="5">
    <source>
        <dbReference type="EMBL" id="GKT25809.1"/>
    </source>
</evidence>